<protein>
    <recommendedName>
        <fullName evidence="4">Beta-lactamase class A</fullName>
    </recommendedName>
</protein>
<dbReference type="AlphaFoldDB" id="A0A1H9VW15"/>
<dbReference type="RefSeq" id="WP_245778321.1">
    <property type="nucleotide sequence ID" value="NZ_FOFR01000028.1"/>
</dbReference>
<dbReference type="STRING" id="402600.SAMN05216188_12876"/>
<reference evidence="3" key="1">
    <citation type="submission" date="2016-10" db="EMBL/GenBank/DDBJ databases">
        <authorList>
            <person name="Varghese N."/>
            <person name="Submissions S."/>
        </authorList>
    </citation>
    <scope>NUCLEOTIDE SEQUENCE [LARGE SCALE GENOMIC DNA]</scope>
    <source>
        <strain evidence="3">CGMCC 4.3525</strain>
    </source>
</reference>
<name>A0A1H9VW15_9PSEU</name>
<keyword evidence="3" id="KW-1185">Reference proteome</keyword>
<evidence type="ECO:0000313" key="3">
    <source>
        <dbReference type="Proteomes" id="UP000199352"/>
    </source>
</evidence>
<dbReference type="Proteomes" id="UP000199352">
    <property type="component" value="Unassembled WGS sequence"/>
</dbReference>
<evidence type="ECO:0000313" key="2">
    <source>
        <dbReference type="EMBL" id="SES26000.1"/>
    </source>
</evidence>
<dbReference type="Gene3D" id="3.40.710.10">
    <property type="entry name" value="DD-peptidase/beta-lactamase superfamily"/>
    <property type="match status" value="1"/>
</dbReference>
<dbReference type="EMBL" id="FOFR01000028">
    <property type="protein sequence ID" value="SES26000.1"/>
    <property type="molecule type" value="Genomic_DNA"/>
</dbReference>
<dbReference type="InterPro" id="IPR012338">
    <property type="entry name" value="Beta-lactam/transpept-like"/>
</dbReference>
<gene>
    <name evidence="2" type="ORF">SAMN05216188_12876</name>
</gene>
<evidence type="ECO:0008006" key="4">
    <source>
        <dbReference type="Google" id="ProtNLM"/>
    </source>
</evidence>
<evidence type="ECO:0000256" key="1">
    <source>
        <dbReference type="SAM" id="MobiDB-lite"/>
    </source>
</evidence>
<feature type="region of interest" description="Disordered" evidence="1">
    <location>
        <begin position="17"/>
        <end position="50"/>
    </location>
</feature>
<proteinExistence type="predicted"/>
<accession>A0A1H9VW15</accession>
<feature type="region of interest" description="Disordered" evidence="1">
    <location>
        <begin position="66"/>
        <end position="97"/>
    </location>
</feature>
<sequence length="153" mass="15855">MIGAAFAEAGMEGAVHAREVGAGDGPPGAFGADETRRTRVTSRHRAGQAPVDAVLADAGADEALAGRARDQVRKMSIVDPERTTPSTPGEITALPDAIRTDRDEAGVVPHPDGRGHAVAVFTRSQSPDLRHPAVDAVIGRAGRLAVDHLRSTS</sequence>
<organism evidence="2 3">
    <name type="scientific">Lentzea xinjiangensis</name>
    <dbReference type="NCBI Taxonomy" id="402600"/>
    <lineage>
        <taxon>Bacteria</taxon>
        <taxon>Bacillati</taxon>
        <taxon>Actinomycetota</taxon>
        <taxon>Actinomycetes</taxon>
        <taxon>Pseudonocardiales</taxon>
        <taxon>Pseudonocardiaceae</taxon>
        <taxon>Lentzea</taxon>
    </lineage>
</organism>